<dbReference type="AlphaFoldDB" id="A0A2V3Y731"/>
<evidence type="ECO:0000256" key="1">
    <source>
        <dbReference type="ARBA" id="ARBA00023125"/>
    </source>
</evidence>
<dbReference type="GeneID" id="86061182"/>
<protein>
    <submittedName>
        <fullName evidence="3">Helix-turn-helix protein</fullName>
    </submittedName>
</protein>
<dbReference type="InterPro" id="IPR010982">
    <property type="entry name" value="Lambda_DNA-bd_dom_sf"/>
</dbReference>
<dbReference type="GO" id="GO:0003700">
    <property type="term" value="F:DNA-binding transcription factor activity"/>
    <property type="evidence" value="ECO:0007669"/>
    <property type="project" value="TreeGrafter"/>
</dbReference>
<accession>A0A2V3Y731</accession>
<feature type="domain" description="HTH cro/C1-type" evidence="2">
    <location>
        <begin position="20"/>
        <end position="74"/>
    </location>
</feature>
<proteinExistence type="predicted"/>
<dbReference type="EMBL" id="QJKD01000004">
    <property type="protein sequence ID" value="PXX54332.1"/>
    <property type="molecule type" value="Genomic_DNA"/>
</dbReference>
<comment type="caution">
    <text evidence="3">The sequence shown here is derived from an EMBL/GenBank/DDBJ whole genome shotgun (WGS) entry which is preliminary data.</text>
</comment>
<dbReference type="GO" id="GO:0003677">
    <property type="term" value="F:DNA binding"/>
    <property type="evidence" value="ECO:0007669"/>
    <property type="project" value="UniProtKB-KW"/>
</dbReference>
<dbReference type="PANTHER" id="PTHR46797">
    <property type="entry name" value="HTH-TYPE TRANSCRIPTIONAL REGULATOR"/>
    <property type="match status" value="1"/>
</dbReference>
<dbReference type="Gene3D" id="1.10.260.40">
    <property type="entry name" value="lambda repressor-like DNA-binding domains"/>
    <property type="match status" value="1"/>
</dbReference>
<dbReference type="SMART" id="SM00530">
    <property type="entry name" value="HTH_XRE"/>
    <property type="match status" value="1"/>
</dbReference>
<keyword evidence="4" id="KW-1185">Reference proteome</keyword>
<evidence type="ECO:0000313" key="4">
    <source>
        <dbReference type="Proteomes" id="UP000248057"/>
    </source>
</evidence>
<dbReference type="InterPro" id="IPR050807">
    <property type="entry name" value="TransReg_Diox_bact_type"/>
</dbReference>
<evidence type="ECO:0000313" key="3">
    <source>
        <dbReference type="EMBL" id="PXX54332.1"/>
    </source>
</evidence>
<sequence>MKKSGGESVELNYEALGERINRIRKEKGITQSVLAERVVIEPSNTSHIERAASKVGLGTLVKIANALECTLSDLLCDSILCERVAFCLHQELPQRHQSGYPLICEVFSLPPAAGAAQVNHALTELAKQGNRGGINLWETDCLVEQPHRKLYVHNLIRVISARCFDFIGYCEKGENEKSVINCFVPQVRDTASGKRIVFSLVFQDIPPKRWLGIAPFLFYTSSLRFEYA</sequence>
<dbReference type="PANTHER" id="PTHR46797:SF1">
    <property type="entry name" value="METHYLPHOSPHONATE SYNTHASE"/>
    <property type="match status" value="1"/>
</dbReference>
<gene>
    <name evidence="3" type="ORF">DFR60_104157</name>
</gene>
<evidence type="ECO:0000259" key="2">
    <source>
        <dbReference type="PROSITE" id="PS50943"/>
    </source>
</evidence>
<organism evidence="3 4">
    <name type="scientific">Hungatella effluvii</name>
    <dbReference type="NCBI Taxonomy" id="1096246"/>
    <lineage>
        <taxon>Bacteria</taxon>
        <taxon>Bacillati</taxon>
        <taxon>Bacillota</taxon>
        <taxon>Clostridia</taxon>
        <taxon>Lachnospirales</taxon>
        <taxon>Lachnospiraceae</taxon>
        <taxon>Hungatella</taxon>
    </lineage>
</organism>
<reference evidence="3 4" key="1">
    <citation type="submission" date="2018-05" db="EMBL/GenBank/DDBJ databases">
        <title>Genomic Encyclopedia of Type Strains, Phase IV (KMG-IV): sequencing the most valuable type-strain genomes for metagenomic binning, comparative biology and taxonomic classification.</title>
        <authorList>
            <person name="Goeker M."/>
        </authorList>
    </citation>
    <scope>NUCLEOTIDE SEQUENCE [LARGE SCALE GENOMIC DNA]</scope>
    <source>
        <strain evidence="3 4">DSM 24995</strain>
    </source>
</reference>
<dbReference type="CDD" id="cd00093">
    <property type="entry name" value="HTH_XRE"/>
    <property type="match status" value="1"/>
</dbReference>
<keyword evidence="1" id="KW-0238">DNA-binding</keyword>
<dbReference type="RefSeq" id="WP_110322668.1">
    <property type="nucleotide sequence ID" value="NZ_QJKD01000004.1"/>
</dbReference>
<dbReference type="InterPro" id="IPR001387">
    <property type="entry name" value="Cro/C1-type_HTH"/>
</dbReference>
<dbReference type="GO" id="GO:0005829">
    <property type="term" value="C:cytosol"/>
    <property type="evidence" value="ECO:0007669"/>
    <property type="project" value="TreeGrafter"/>
</dbReference>
<dbReference type="Pfam" id="PF13443">
    <property type="entry name" value="HTH_26"/>
    <property type="match status" value="1"/>
</dbReference>
<dbReference type="PROSITE" id="PS50943">
    <property type="entry name" value="HTH_CROC1"/>
    <property type="match status" value="1"/>
</dbReference>
<dbReference type="SUPFAM" id="SSF47413">
    <property type="entry name" value="lambda repressor-like DNA-binding domains"/>
    <property type="match status" value="1"/>
</dbReference>
<dbReference type="Proteomes" id="UP000248057">
    <property type="component" value="Unassembled WGS sequence"/>
</dbReference>
<name>A0A2V3Y731_9FIRM</name>